<keyword evidence="2" id="KW-1185">Reference proteome</keyword>
<dbReference type="Pfam" id="PF01972">
    <property type="entry name" value="SDH_protease"/>
    <property type="match status" value="1"/>
</dbReference>
<dbReference type="GO" id="GO:0016020">
    <property type="term" value="C:membrane"/>
    <property type="evidence" value="ECO:0007669"/>
    <property type="project" value="InterPro"/>
</dbReference>
<dbReference type="InterPro" id="IPR002825">
    <property type="entry name" value="Pept_S49_ser-pept_pro"/>
</dbReference>
<dbReference type="RefSeq" id="WP_135270812.1">
    <property type="nucleotide sequence ID" value="NZ_SRIB01000004.1"/>
</dbReference>
<dbReference type="PANTHER" id="PTHR35984">
    <property type="entry name" value="PERIPLASMIC SERINE PROTEASE"/>
    <property type="match status" value="1"/>
</dbReference>
<evidence type="ECO:0000313" key="1">
    <source>
        <dbReference type="EMBL" id="TFZ40786.1"/>
    </source>
</evidence>
<evidence type="ECO:0008006" key="3">
    <source>
        <dbReference type="Google" id="ProtNLM"/>
    </source>
</evidence>
<dbReference type="AlphaFoldDB" id="A0A4Z0D7C8"/>
<dbReference type="Gene3D" id="3.90.226.10">
    <property type="entry name" value="2-enoyl-CoA Hydratase, Chain A, domain 1"/>
    <property type="match status" value="1"/>
</dbReference>
<accession>A0A4Z0D7C8</accession>
<proteinExistence type="predicted"/>
<name>A0A4Z0D7C8_9FIRM</name>
<dbReference type="PANTHER" id="PTHR35984:SF1">
    <property type="entry name" value="PERIPLASMIC SERINE PROTEASE"/>
    <property type="match status" value="1"/>
</dbReference>
<reference evidence="1 2" key="1">
    <citation type="submission" date="2019-03" db="EMBL/GenBank/DDBJ databases">
        <title>Draft genome sequence data and analysis of a Fermenting Bacterium, Soehngenia longevitae strain 1933PT, isolated from petroleum reservoir in Azerbaijan.</title>
        <authorList>
            <person name="Grouzdev D.S."/>
            <person name="Bidzhieva S.K."/>
            <person name="Sokolova D.S."/>
            <person name="Tourova T.P."/>
            <person name="Poltaraus A.B."/>
            <person name="Nazina T.N."/>
        </authorList>
    </citation>
    <scope>NUCLEOTIDE SEQUENCE [LARGE SCALE GENOMIC DNA]</scope>
    <source>
        <strain evidence="1 2">1933P</strain>
    </source>
</reference>
<dbReference type="InterPro" id="IPR029045">
    <property type="entry name" value="ClpP/crotonase-like_dom_sf"/>
</dbReference>
<dbReference type="SUPFAM" id="SSF52096">
    <property type="entry name" value="ClpP/crotonase"/>
    <property type="match status" value="1"/>
</dbReference>
<protein>
    <recommendedName>
        <fullName evidence="3">Serine protease</fullName>
    </recommendedName>
</protein>
<organism evidence="1 2">
    <name type="scientific">Soehngenia longivitae</name>
    <dbReference type="NCBI Taxonomy" id="2562294"/>
    <lineage>
        <taxon>Bacteria</taxon>
        <taxon>Bacillati</taxon>
        <taxon>Bacillota</taxon>
        <taxon>Tissierellia</taxon>
        <taxon>Tissierellales</taxon>
        <taxon>Tissierellaceae</taxon>
        <taxon>Soehngenia</taxon>
    </lineage>
</organism>
<comment type="caution">
    <text evidence="1">The sequence shown here is derived from an EMBL/GenBank/DDBJ whole genome shotgun (WGS) entry which is preliminary data.</text>
</comment>
<gene>
    <name evidence="1" type="ORF">E4100_04305</name>
</gene>
<evidence type="ECO:0000313" key="2">
    <source>
        <dbReference type="Proteomes" id="UP000298381"/>
    </source>
</evidence>
<dbReference type="NCBIfam" id="NF047768">
    <property type="entry name" value="Clp_like_SDH"/>
    <property type="match status" value="1"/>
</dbReference>
<sequence length="272" mass="30797">MFFNLFMIFFIISILQPIIKQQALRASRRRIIHQLEIKNKSRVITLIHRQESMSFLGFPVMRYIDINDSEQLIRIIQTIDDDMPIDLIIHTPGGLALAALQIARALRNHKGRVRVYIPHYAMSGGTLIALAADEIIMSENAMLGPVDPQLGQYPAPSIINVLNKKPADKIDDETLIMADVAQKAINQLYNSIVSLLPDSYTLDEKKHISNMLTQGFWTHDYPITVDVAKALGLNVSTDMDPLVYKLMDYYPQHVNTTPSVEHGYSQKNKNGK</sequence>
<dbReference type="EMBL" id="SRIB01000004">
    <property type="protein sequence ID" value="TFZ40786.1"/>
    <property type="molecule type" value="Genomic_DNA"/>
</dbReference>
<dbReference type="OrthoDB" id="9806253at2"/>
<dbReference type="Proteomes" id="UP000298381">
    <property type="component" value="Unassembled WGS sequence"/>
</dbReference>